<comment type="caution">
    <text evidence="1">The sequence shown here is derived from an EMBL/GenBank/DDBJ whole genome shotgun (WGS) entry which is preliminary data.</text>
</comment>
<gene>
    <name evidence="1" type="ORF">V8G57_21535</name>
</gene>
<evidence type="ECO:0000313" key="2">
    <source>
        <dbReference type="Proteomes" id="UP001495910"/>
    </source>
</evidence>
<protein>
    <submittedName>
        <fullName evidence="1">Uncharacterized protein</fullName>
    </submittedName>
</protein>
<evidence type="ECO:0000313" key="1">
    <source>
        <dbReference type="EMBL" id="MEM4989986.1"/>
    </source>
</evidence>
<organism evidence="1 2">
    <name type="scientific">Collimonas rhizosphaerae</name>
    <dbReference type="NCBI Taxonomy" id="3126357"/>
    <lineage>
        <taxon>Bacteria</taxon>
        <taxon>Pseudomonadati</taxon>
        <taxon>Pseudomonadota</taxon>
        <taxon>Betaproteobacteria</taxon>
        <taxon>Burkholderiales</taxon>
        <taxon>Oxalobacteraceae</taxon>
        <taxon>Collimonas</taxon>
    </lineage>
</organism>
<proteinExistence type="predicted"/>
<accession>A0ABU9Q159</accession>
<dbReference type="Proteomes" id="UP001495910">
    <property type="component" value="Unassembled WGS sequence"/>
</dbReference>
<reference evidence="1 2" key="1">
    <citation type="submission" date="2024-02" db="EMBL/GenBank/DDBJ databases">
        <title>Draft genome sequence of Collimonas sp. strain H4R21, an effective mineral-weathering bacterial strain isolated from the beech rhizosphere.</title>
        <authorList>
            <person name="Morin E."/>
            <person name="Uroz S."/>
            <person name="Leveau J.H.J."/>
            <person name="Kumar R."/>
            <person name="Rey M.W."/>
            <person name="Pham J."/>
        </authorList>
    </citation>
    <scope>NUCLEOTIDE SEQUENCE [LARGE SCALE GENOMIC DNA]</scope>
    <source>
        <strain evidence="1 2">H4R21</strain>
    </source>
</reference>
<dbReference type="RefSeq" id="WP_092393467.1">
    <property type="nucleotide sequence ID" value="NZ_JBANDC010000019.1"/>
</dbReference>
<keyword evidence="2" id="KW-1185">Reference proteome</keyword>
<sequence>MSAYSQRTDRPALVTEAAANATGKRFCAHHQGEVAASEGGFVECSKTRRWICYRCQENRRRQRLALEKRTK</sequence>
<dbReference type="EMBL" id="JBANDC010000019">
    <property type="protein sequence ID" value="MEM4989986.1"/>
    <property type="molecule type" value="Genomic_DNA"/>
</dbReference>
<name>A0ABU9Q159_9BURK</name>